<organism evidence="11">
    <name type="scientific">uncultured Rubrobacteraceae bacterium</name>
    <dbReference type="NCBI Taxonomy" id="349277"/>
    <lineage>
        <taxon>Bacteria</taxon>
        <taxon>Bacillati</taxon>
        <taxon>Actinomycetota</taxon>
        <taxon>Rubrobacteria</taxon>
        <taxon>Rubrobacterales</taxon>
        <taxon>Rubrobacteraceae</taxon>
        <taxon>environmental samples</taxon>
    </lineage>
</organism>
<feature type="domain" description="Mur ligase C-terminal" evidence="9">
    <location>
        <begin position="297"/>
        <end position="409"/>
    </location>
</feature>
<keyword evidence="7 8" id="KW-0132">Cell division</keyword>
<dbReference type="InterPro" id="IPR005762">
    <property type="entry name" value="MurD"/>
</dbReference>
<feature type="domain" description="Mur ligase central" evidence="10">
    <location>
        <begin position="106"/>
        <end position="275"/>
    </location>
</feature>
<evidence type="ECO:0000256" key="5">
    <source>
        <dbReference type="ARBA" id="ARBA00022741"/>
    </source>
</evidence>
<evidence type="ECO:0000256" key="3">
    <source>
        <dbReference type="ARBA" id="ARBA00022490"/>
    </source>
</evidence>
<dbReference type="SUPFAM" id="SSF53623">
    <property type="entry name" value="MurD-like peptide ligases, catalytic domain"/>
    <property type="match status" value="1"/>
</dbReference>
<evidence type="ECO:0000256" key="4">
    <source>
        <dbReference type="ARBA" id="ARBA00022598"/>
    </source>
</evidence>
<evidence type="ECO:0000313" key="11">
    <source>
        <dbReference type="EMBL" id="CAA9453662.1"/>
    </source>
</evidence>
<dbReference type="SUPFAM" id="SSF53244">
    <property type="entry name" value="MurD-like peptide ligases, peptide-binding domain"/>
    <property type="match status" value="1"/>
</dbReference>
<keyword evidence="7 8" id="KW-0573">Peptidoglycan synthesis</keyword>
<comment type="similarity">
    <text evidence="7">Belongs to the MurCDEF family.</text>
</comment>
<dbReference type="HAMAP" id="MF_00639">
    <property type="entry name" value="MurD"/>
    <property type="match status" value="1"/>
</dbReference>
<dbReference type="EC" id="6.3.2.9" evidence="7 8"/>
<comment type="pathway">
    <text evidence="2 7 8">Cell wall biogenesis; peptidoglycan biosynthesis.</text>
</comment>
<dbReference type="GO" id="GO:0051301">
    <property type="term" value="P:cell division"/>
    <property type="evidence" value="ECO:0007669"/>
    <property type="project" value="UniProtKB-KW"/>
</dbReference>
<dbReference type="GO" id="GO:0005737">
    <property type="term" value="C:cytoplasm"/>
    <property type="evidence" value="ECO:0007669"/>
    <property type="project" value="UniProtKB-SubCell"/>
</dbReference>
<dbReference type="InterPro" id="IPR036615">
    <property type="entry name" value="Mur_ligase_C_dom_sf"/>
</dbReference>
<dbReference type="GO" id="GO:0008764">
    <property type="term" value="F:UDP-N-acetylmuramoylalanine-D-glutamate ligase activity"/>
    <property type="evidence" value="ECO:0007669"/>
    <property type="project" value="UniProtKB-UniRule"/>
</dbReference>
<dbReference type="GO" id="GO:0009252">
    <property type="term" value="P:peptidoglycan biosynthetic process"/>
    <property type="evidence" value="ECO:0007669"/>
    <property type="project" value="UniProtKB-UniRule"/>
</dbReference>
<dbReference type="PANTHER" id="PTHR43692">
    <property type="entry name" value="UDP-N-ACETYLMURAMOYLALANINE--D-GLUTAMATE LIGASE"/>
    <property type="match status" value="1"/>
</dbReference>
<keyword evidence="5 7" id="KW-0547">Nucleotide-binding</keyword>
<accession>A0A6J4QSU3</accession>
<keyword evidence="4 7" id="KW-0436">Ligase</keyword>
<dbReference type="Gene3D" id="3.90.190.20">
    <property type="entry name" value="Mur ligase, C-terminal domain"/>
    <property type="match status" value="1"/>
</dbReference>
<dbReference type="NCBIfam" id="TIGR01087">
    <property type="entry name" value="murD"/>
    <property type="match status" value="1"/>
</dbReference>
<evidence type="ECO:0000256" key="1">
    <source>
        <dbReference type="ARBA" id="ARBA00004496"/>
    </source>
</evidence>
<dbReference type="Gene3D" id="3.40.50.720">
    <property type="entry name" value="NAD(P)-binding Rossmann-like Domain"/>
    <property type="match status" value="1"/>
</dbReference>
<dbReference type="Pfam" id="PF02875">
    <property type="entry name" value="Mur_ligase_C"/>
    <property type="match status" value="1"/>
</dbReference>
<keyword evidence="6 7" id="KW-0067">ATP-binding</keyword>
<evidence type="ECO:0000256" key="7">
    <source>
        <dbReference type="HAMAP-Rule" id="MF_00639"/>
    </source>
</evidence>
<evidence type="ECO:0000259" key="10">
    <source>
        <dbReference type="Pfam" id="PF08245"/>
    </source>
</evidence>
<evidence type="ECO:0000256" key="8">
    <source>
        <dbReference type="RuleBase" id="RU003664"/>
    </source>
</evidence>
<sequence>MRTLVYGLGESGAAATRALAQRGEKVVVADDRDDERLRSILKDLGVEGHLRAGPEVLDGADRVVASPGVRPGHPVLRAAEERGLPILSEVGLGLELIGSGVRVAAVTGTNGKTTVVDMLHRMLEVSSVPHMVAGNSWRDLTGCVAQARGTGLLVMEVSSFQLHYLESPGFEVAALLNVRPDHLNWHESFEEYVDDKLRIFDGQRAGDLALVGSRDPVGRSALDGLEAETLIVGERDTAVREDRLLLRGSRLADVADLHFAGTHNYENALFAAAAAQRFGAGLGNIKEALLGYESGPHRMRVAAEVAGVTYVDDSKATNPAAVVAALDSLDVPVVLILGGSEKDTDFSELLPALGACSAVVCQGEAGPRIAAYLEDEGWQDLVHRATDLEKAVEKAGDLARPGDVVLLSPGCASFDQFPGYAERGDAFIRFARQLAGDRGAVGR</sequence>
<dbReference type="GO" id="GO:0005524">
    <property type="term" value="F:ATP binding"/>
    <property type="evidence" value="ECO:0007669"/>
    <property type="project" value="UniProtKB-UniRule"/>
</dbReference>
<comment type="function">
    <text evidence="7 8">Cell wall formation. Catalyzes the addition of glutamate to the nucleotide precursor UDP-N-acetylmuramoyl-L-alanine (UMA).</text>
</comment>
<proteinExistence type="inferred from homology"/>
<dbReference type="SUPFAM" id="SSF51984">
    <property type="entry name" value="MurCD N-terminal domain"/>
    <property type="match status" value="1"/>
</dbReference>
<keyword evidence="3 7" id="KW-0963">Cytoplasm</keyword>
<dbReference type="InterPro" id="IPR004101">
    <property type="entry name" value="Mur_ligase_C"/>
</dbReference>
<keyword evidence="7 8" id="KW-0961">Cell wall biogenesis/degradation</keyword>
<dbReference type="UniPathway" id="UPA00219"/>
<name>A0A6J4QSU3_9ACTN</name>
<dbReference type="InterPro" id="IPR036565">
    <property type="entry name" value="Mur-like_cat_sf"/>
</dbReference>
<comment type="catalytic activity">
    <reaction evidence="7 8">
        <text>UDP-N-acetyl-alpha-D-muramoyl-L-alanine + D-glutamate + ATP = UDP-N-acetyl-alpha-D-muramoyl-L-alanyl-D-glutamate + ADP + phosphate + H(+)</text>
        <dbReference type="Rhea" id="RHEA:16429"/>
        <dbReference type="ChEBI" id="CHEBI:15378"/>
        <dbReference type="ChEBI" id="CHEBI:29986"/>
        <dbReference type="ChEBI" id="CHEBI:30616"/>
        <dbReference type="ChEBI" id="CHEBI:43474"/>
        <dbReference type="ChEBI" id="CHEBI:83898"/>
        <dbReference type="ChEBI" id="CHEBI:83900"/>
        <dbReference type="ChEBI" id="CHEBI:456216"/>
        <dbReference type="EC" id="6.3.2.9"/>
    </reaction>
</comment>
<keyword evidence="7 8" id="KW-0133">Cell shape</keyword>
<dbReference type="GO" id="GO:0071555">
    <property type="term" value="P:cell wall organization"/>
    <property type="evidence" value="ECO:0007669"/>
    <property type="project" value="UniProtKB-KW"/>
</dbReference>
<reference evidence="11" key="1">
    <citation type="submission" date="2020-02" db="EMBL/GenBank/DDBJ databases">
        <authorList>
            <person name="Meier V. D."/>
        </authorList>
    </citation>
    <scope>NUCLEOTIDE SEQUENCE</scope>
    <source>
        <strain evidence="11">AVDCRST_MAG58</strain>
    </source>
</reference>
<feature type="binding site" evidence="7">
    <location>
        <begin position="108"/>
        <end position="114"/>
    </location>
    <ligand>
        <name>ATP</name>
        <dbReference type="ChEBI" id="CHEBI:30616"/>
    </ligand>
</feature>
<dbReference type="GO" id="GO:0008360">
    <property type="term" value="P:regulation of cell shape"/>
    <property type="evidence" value="ECO:0007669"/>
    <property type="project" value="UniProtKB-KW"/>
</dbReference>
<dbReference type="InterPro" id="IPR013221">
    <property type="entry name" value="Mur_ligase_cen"/>
</dbReference>
<evidence type="ECO:0000256" key="2">
    <source>
        <dbReference type="ARBA" id="ARBA00004752"/>
    </source>
</evidence>
<keyword evidence="7 8" id="KW-0131">Cell cycle</keyword>
<dbReference type="Gene3D" id="3.40.1190.10">
    <property type="entry name" value="Mur-like, catalytic domain"/>
    <property type="match status" value="1"/>
</dbReference>
<dbReference type="AlphaFoldDB" id="A0A6J4QSU3"/>
<evidence type="ECO:0000256" key="6">
    <source>
        <dbReference type="ARBA" id="ARBA00022840"/>
    </source>
</evidence>
<dbReference type="Pfam" id="PF08245">
    <property type="entry name" value="Mur_ligase_M"/>
    <property type="match status" value="1"/>
</dbReference>
<dbReference type="Pfam" id="PF21799">
    <property type="entry name" value="MurD-like_N"/>
    <property type="match status" value="1"/>
</dbReference>
<comment type="subcellular location">
    <subcellularLocation>
        <location evidence="1 7 8">Cytoplasm</location>
    </subcellularLocation>
</comment>
<gene>
    <name evidence="7" type="primary">murD</name>
    <name evidence="11" type="ORF">AVDCRST_MAG58-1106</name>
</gene>
<dbReference type="PANTHER" id="PTHR43692:SF1">
    <property type="entry name" value="UDP-N-ACETYLMURAMOYLALANINE--D-GLUTAMATE LIGASE"/>
    <property type="match status" value="1"/>
</dbReference>
<evidence type="ECO:0000259" key="9">
    <source>
        <dbReference type="Pfam" id="PF02875"/>
    </source>
</evidence>
<protein>
    <recommendedName>
        <fullName evidence="7 8">UDP-N-acetylmuramoylalanine--D-glutamate ligase</fullName>
        <ecNumber evidence="7 8">6.3.2.9</ecNumber>
    </recommendedName>
    <alternativeName>
        <fullName evidence="7">D-glutamic acid-adding enzyme</fullName>
    </alternativeName>
    <alternativeName>
        <fullName evidence="7">UDP-N-acetylmuramoyl-L-alanyl-D-glutamate synthetase</fullName>
    </alternativeName>
</protein>
<dbReference type="EMBL" id="CADCVF010000028">
    <property type="protein sequence ID" value="CAA9453662.1"/>
    <property type="molecule type" value="Genomic_DNA"/>
</dbReference>